<dbReference type="OrthoDB" id="9801609at2"/>
<dbReference type="EMBL" id="CP010429">
    <property type="protein sequence ID" value="AKD53528.1"/>
    <property type="molecule type" value="Genomic_DNA"/>
</dbReference>
<evidence type="ECO:0000259" key="2">
    <source>
        <dbReference type="Pfam" id="PF00534"/>
    </source>
</evidence>
<dbReference type="STRING" id="1379870.SD10_00040"/>
<dbReference type="KEGG" id="srd:SD10_00040"/>
<reference evidence="4 5" key="1">
    <citation type="journal article" date="2014" name="Curr. Microbiol.">
        <title>Spirosoma radiotolerans sp. nov., a gamma-radiation-resistant bacterium isolated from gamma ray-irradiated soil.</title>
        <authorList>
            <person name="Lee J.J."/>
            <person name="Srinivasan S."/>
            <person name="Lim S."/>
            <person name="Joe M."/>
            <person name="Im S."/>
            <person name="Bae S.I."/>
            <person name="Park K.R."/>
            <person name="Han J.H."/>
            <person name="Park S.H."/>
            <person name="Joo B.M."/>
            <person name="Park S.J."/>
            <person name="Kim M.K."/>
        </authorList>
    </citation>
    <scope>NUCLEOTIDE SEQUENCE [LARGE SCALE GENOMIC DNA]</scope>
    <source>
        <strain evidence="4 5">DG5A</strain>
    </source>
</reference>
<dbReference type="InterPro" id="IPR028098">
    <property type="entry name" value="Glyco_trans_4-like_N"/>
</dbReference>
<dbReference type="HOGENOM" id="CLU_009583_27_1_10"/>
<dbReference type="AlphaFoldDB" id="A0A0E3ZR93"/>
<protein>
    <submittedName>
        <fullName evidence="4">Glycosyl transferase family 1</fullName>
    </submittedName>
</protein>
<evidence type="ECO:0000259" key="3">
    <source>
        <dbReference type="Pfam" id="PF13439"/>
    </source>
</evidence>
<proteinExistence type="predicted"/>
<gene>
    <name evidence="4" type="ORF">SD10_00040</name>
</gene>
<dbReference type="GO" id="GO:0016757">
    <property type="term" value="F:glycosyltransferase activity"/>
    <property type="evidence" value="ECO:0007669"/>
    <property type="project" value="InterPro"/>
</dbReference>
<dbReference type="Pfam" id="PF13439">
    <property type="entry name" value="Glyco_transf_4"/>
    <property type="match status" value="1"/>
</dbReference>
<dbReference type="InterPro" id="IPR001296">
    <property type="entry name" value="Glyco_trans_1"/>
</dbReference>
<dbReference type="Pfam" id="PF00534">
    <property type="entry name" value="Glycos_transf_1"/>
    <property type="match status" value="1"/>
</dbReference>
<feature type="domain" description="Glycosyltransferase subfamily 4-like N-terminal" evidence="3">
    <location>
        <begin position="53"/>
        <end position="161"/>
    </location>
</feature>
<name>A0A0E3ZR93_9BACT</name>
<evidence type="ECO:0000313" key="5">
    <source>
        <dbReference type="Proteomes" id="UP000033054"/>
    </source>
</evidence>
<keyword evidence="5" id="KW-1185">Reference proteome</keyword>
<dbReference type="SUPFAM" id="SSF53756">
    <property type="entry name" value="UDP-Glycosyltransferase/glycogen phosphorylase"/>
    <property type="match status" value="1"/>
</dbReference>
<dbReference type="PANTHER" id="PTHR46401:SF2">
    <property type="entry name" value="GLYCOSYLTRANSFERASE WBBK-RELATED"/>
    <property type="match status" value="1"/>
</dbReference>
<feature type="domain" description="Glycosyl transferase family 1" evidence="2">
    <location>
        <begin position="175"/>
        <end position="315"/>
    </location>
</feature>
<accession>A0A0E3ZR93</accession>
<dbReference type="PATRIC" id="fig|1379870.5.peg.8"/>
<evidence type="ECO:0000313" key="4">
    <source>
        <dbReference type="EMBL" id="AKD53528.1"/>
    </source>
</evidence>
<dbReference type="PANTHER" id="PTHR46401">
    <property type="entry name" value="GLYCOSYLTRANSFERASE WBBK-RELATED"/>
    <property type="match status" value="1"/>
</dbReference>
<keyword evidence="1 4" id="KW-0808">Transferase</keyword>
<sequence>MPRLFLETERMANLTSGLGQLCLHLGRELVRQKPPGWELTFLVTRDQVGIFGPSVTYRIASRWNRIWRFWKFDIWHCLYQDTHIYPIRATRFMYTILDLNYLALTQYSAQRKERRKKRYQARINQAQAITTISAYVAQDVRQQLVVPAQTPVQVIYCGVDIPEQVPVTPPAVVPGGPFLFFIGMLQSYKNVHTMLPLLVVNPDYWLVLAGPDKPEYSQEIREQARQLGVSNRLLMPGPIDESTKWWFYTHCDAFLFPSLLEGFGIPVVEAMAFGKPVFSSALTSLPEVGGSEAFYFPSFDAETVVETFRKGMEMYRSDSAMPDRLRVQSQKFRWEIAAAEYWKLYQELMRTPNP</sequence>
<dbReference type="RefSeq" id="WP_046375116.1">
    <property type="nucleotide sequence ID" value="NZ_CP010429.1"/>
</dbReference>
<dbReference type="CDD" id="cd03809">
    <property type="entry name" value="GT4_MtfB-like"/>
    <property type="match status" value="1"/>
</dbReference>
<dbReference type="Proteomes" id="UP000033054">
    <property type="component" value="Chromosome"/>
</dbReference>
<organism evidence="4 5">
    <name type="scientific">Spirosoma radiotolerans</name>
    <dbReference type="NCBI Taxonomy" id="1379870"/>
    <lineage>
        <taxon>Bacteria</taxon>
        <taxon>Pseudomonadati</taxon>
        <taxon>Bacteroidota</taxon>
        <taxon>Cytophagia</taxon>
        <taxon>Cytophagales</taxon>
        <taxon>Cytophagaceae</taxon>
        <taxon>Spirosoma</taxon>
    </lineage>
</organism>
<dbReference type="Gene3D" id="3.40.50.2000">
    <property type="entry name" value="Glycogen Phosphorylase B"/>
    <property type="match status" value="2"/>
</dbReference>
<evidence type="ECO:0000256" key="1">
    <source>
        <dbReference type="ARBA" id="ARBA00022679"/>
    </source>
</evidence>